<evidence type="ECO:0000256" key="4">
    <source>
        <dbReference type="ARBA" id="ARBA00022989"/>
    </source>
</evidence>
<evidence type="ECO:0000313" key="11">
    <source>
        <dbReference type="Proteomes" id="UP000199496"/>
    </source>
</evidence>
<feature type="domain" description="SH3b" evidence="9">
    <location>
        <begin position="18"/>
        <end position="83"/>
    </location>
</feature>
<evidence type="ECO:0000256" key="5">
    <source>
        <dbReference type="ARBA" id="ARBA00023136"/>
    </source>
</evidence>
<accession>A0A1H9G5X4</accession>
<keyword evidence="2 7" id="KW-0812">Transmembrane</keyword>
<keyword evidence="4 7" id="KW-1133">Transmembrane helix</keyword>
<evidence type="ECO:0000313" key="10">
    <source>
        <dbReference type="EMBL" id="SEQ45433.1"/>
    </source>
</evidence>
<keyword evidence="3 8" id="KW-0732">Signal</keyword>
<feature type="coiled-coil region" evidence="6">
    <location>
        <begin position="82"/>
        <end position="182"/>
    </location>
</feature>
<organism evidence="10 11">
    <name type="scientific">Ectothiorhodospira magna</name>
    <dbReference type="NCBI Taxonomy" id="867345"/>
    <lineage>
        <taxon>Bacteria</taxon>
        <taxon>Pseudomonadati</taxon>
        <taxon>Pseudomonadota</taxon>
        <taxon>Gammaproteobacteria</taxon>
        <taxon>Chromatiales</taxon>
        <taxon>Ectothiorhodospiraceae</taxon>
        <taxon>Ectothiorhodospira</taxon>
    </lineage>
</organism>
<protein>
    <submittedName>
        <fullName evidence="10">SH3 domain protein</fullName>
    </submittedName>
</protein>
<evidence type="ECO:0000259" key="9">
    <source>
        <dbReference type="PROSITE" id="PS51781"/>
    </source>
</evidence>
<reference evidence="10 11" key="1">
    <citation type="submission" date="2016-10" db="EMBL/GenBank/DDBJ databases">
        <authorList>
            <person name="de Groot N.N."/>
        </authorList>
    </citation>
    <scope>NUCLEOTIDE SEQUENCE [LARGE SCALE GENOMIC DNA]</scope>
    <source>
        <strain evidence="10 11">B7-7</strain>
    </source>
</reference>
<dbReference type="Proteomes" id="UP000199496">
    <property type="component" value="Unassembled WGS sequence"/>
</dbReference>
<dbReference type="EMBL" id="FOFO01000033">
    <property type="protein sequence ID" value="SEQ45433.1"/>
    <property type="molecule type" value="Genomic_DNA"/>
</dbReference>
<sequence>MLAILLLMLPWPGLAQAQTTAYISDELSAHIRTGKTLQHRILQFLTSGTAVTVLQVDDDGYTLVRTANDTEGWIESRFLMNRPHARERLAQAERRIQQLEENRGEHADQIRGLRAERDREIQRANALDSRVAELEQELETLREVAAEPLETARRNQALSEALSREQARLAALQEQNQVLQENVRRDWFLVGAGVSLGSLLLGIILTRIRWRRRQSGWID</sequence>
<dbReference type="GO" id="GO:0016020">
    <property type="term" value="C:membrane"/>
    <property type="evidence" value="ECO:0007669"/>
    <property type="project" value="UniProtKB-SubCell"/>
</dbReference>
<evidence type="ECO:0000256" key="2">
    <source>
        <dbReference type="ARBA" id="ARBA00022692"/>
    </source>
</evidence>
<keyword evidence="11" id="KW-1185">Reference proteome</keyword>
<evidence type="ECO:0000256" key="7">
    <source>
        <dbReference type="SAM" id="Phobius"/>
    </source>
</evidence>
<gene>
    <name evidence="10" type="ORF">SAMN05421693_1333</name>
</gene>
<proteinExistence type="predicted"/>
<dbReference type="InterPro" id="IPR003646">
    <property type="entry name" value="SH3-like_bac-type"/>
</dbReference>
<dbReference type="Pfam" id="PF08239">
    <property type="entry name" value="SH3_3"/>
    <property type="match status" value="1"/>
</dbReference>
<evidence type="ECO:0000256" key="3">
    <source>
        <dbReference type="ARBA" id="ARBA00022729"/>
    </source>
</evidence>
<dbReference type="STRING" id="867345.SAMN05421693_1333"/>
<dbReference type="PROSITE" id="PS51781">
    <property type="entry name" value="SH3B"/>
    <property type="match status" value="1"/>
</dbReference>
<dbReference type="SMART" id="SM00287">
    <property type="entry name" value="SH3b"/>
    <property type="match status" value="1"/>
</dbReference>
<dbReference type="AlphaFoldDB" id="A0A1H9G5X4"/>
<comment type="subcellular location">
    <subcellularLocation>
        <location evidence="1">Membrane</location>
        <topology evidence="1">Single-pass membrane protein</topology>
    </subcellularLocation>
</comment>
<dbReference type="InterPro" id="IPR016476">
    <property type="entry name" value="SH3_dom_pro"/>
</dbReference>
<keyword evidence="6" id="KW-0175">Coiled coil</keyword>
<dbReference type="Gene3D" id="2.30.30.40">
    <property type="entry name" value="SH3 Domains"/>
    <property type="match status" value="1"/>
</dbReference>
<feature type="transmembrane region" description="Helical" evidence="7">
    <location>
        <begin position="187"/>
        <end position="205"/>
    </location>
</feature>
<feature type="signal peptide" evidence="8">
    <location>
        <begin position="1"/>
        <end position="17"/>
    </location>
</feature>
<evidence type="ECO:0000256" key="6">
    <source>
        <dbReference type="SAM" id="Coils"/>
    </source>
</evidence>
<keyword evidence="5 7" id="KW-0472">Membrane</keyword>
<dbReference type="NCBIfam" id="TIGR04211">
    <property type="entry name" value="SH3_and_anchor"/>
    <property type="match status" value="1"/>
</dbReference>
<feature type="chain" id="PRO_5011480507" evidence="8">
    <location>
        <begin position="18"/>
        <end position="219"/>
    </location>
</feature>
<evidence type="ECO:0000256" key="8">
    <source>
        <dbReference type="SAM" id="SignalP"/>
    </source>
</evidence>
<name>A0A1H9G5X4_9GAMM</name>
<evidence type="ECO:0000256" key="1">
    <source>
        <dbReference type="ARBA" id="ARBA00004167"/>
    </source>
</evidence>